<feature type="compositionally biased region" description="Basic and acidic residues" evidence="1">
    <location>
        <begin position="1"/>
        <end position="18"/>
    </location>
</feature>
<organism evidence="3 4">
    <name type="scientific">Exophiala viscosa</name>
    <dbReference type="NCBI Taxonomy" id="2486360"/>
    <lineage>
        <taxon>Eukaryota</taxon>
        <taxon>Fungi</taxon>
        <taxon>Dikarya</taxon>
        <taxon>Ascomycota</taxon>
        <taxon>Pezizomycotina</taxon>
        <taxon>Eurotiomycetes</taxon>
        <taxon>Chaetothyriomycetidae</taxon>
        <taxon>Chaetothyriales</taxon>
        <taxon>Herpotrichiellaceae</taxon>
        <taxon>Exophiala</taxon>
    </lineage>
</organism>
<proteinExistence type="predicted"/>
<dbReference type="AlphaFoldDB" id="A0AAN6DLW5"/>
<accession>A0AAN6DLW5</accession>
<dbReference type="PROSITE" id="PS50948">
    <property type="entry name" value="PAN"/>
    <property type="match status" value="1"/>
</dbReference>
<dbReference type="Proteomes" id="UP001203852">
    <property type="component" value="Unassembled WGS sequence"/>
</dbReference>
<evidence type="ECO:0000256" key="1">
    <source>
        <dbReference type="SAM" id="MobiDB-lite"/>
    </source>
</evidence>
<evidence type="ECO:0000259" key="2">
    <source>
        <dbReference type="PROSITE" id="PS50948"/>
    </source>
</evidence>
<dbReference type="EMBL" id="MU404364">
    <property type="protein sequence ID" value="KAI1608263.1"/>
    <property type="molecule type" value="Genomic_DNA"/>
</dbReference>
<keyword evidence="4" id="KW-1185">Reference proteome</keyword>
<feature type="compositionally biased region" description="Low complexity" evidence="1">
    <location>
        <begin position="39"/>
        <end position="53"/>
    </location>
</feature>
<name>A0AAN6DLW5_9EURO</name>
<feature type="domain" description="Apple" evidence="2">
    <location>
        <begin position="213"/>
        <end position="288"/>
    </location>
</feature>
<feature type="region of interest" description="Disordered" evidence="1">
    <location>
        <begin position="1"/>
        <end position="53"/>
    </location>
</feature>
<protein>
    <recommendedName>
        <fullName evidence="2">Apple domain-containing protein</fullName>
    </recommendedName>
</protein>
<gene>
    <name evidence="3" type="ORF">EDD36DRAFT_483247</name>
</gene>
<evidence type="ECO:0000313" key="3">
    <source>
        <dbReference type="EMBL" id="KAI1608263.1"/>
    </source>
</evidence>
<reference evidence="3" key="1">
    <citation type="journal article" date="2022" name="bioRxiv">
        <title>Deciphering the potential niche of two novel black yeast fungi from a biological soil crust based on their genomes, phenotypes, and melanin regulation.</title>
        <authorList>
            <consortium name="DOE Joint Genome Institute"/>
            <person name="Carr E.C."/>
            <person name="Barton Q."/>
            <person name="Grambo S."/>
            <person name="Sullivan M."/>
            <person name="Renfro C.M."/>
            <person name="Kuo A."/>
            <person name="Pangilinan J."/>
            <person name="Lipzen A."/>
            <person name="Keymanesh K."/>
            <person name="Savage E."/>
            <person name="Barry K."/>
            <person name="Grigoriev I.V."/>
            <person name="Riekhof W.R."/>
            <person name="Harris S.S."/>
        </authorList>
    </citation>
    <scope>NUCLEOTIDE SEQUENCE</scope>
    <source>
        <strain evidence="3">JF 03-4F</strain>
    </source>
</reference>
<evidence type="ECO:0000313" key="4">
    <source>
        <dbReference type="Proteomes" id="UP001203852"/>
    </source>
</evidence>
<comment type="caution">
    <text evidence="3">The sequence shown here is derived from an EMBL/GenBank/DDBJ whole genome shotgun (WGS) entry which is preliminary data.</text>
</comment>
<dbReference type="InterPro" id="IPR003609">
    <property type="entry name" value="Pan_app"/>
</dbReference>
<sequence length="288" mass="31118">MLYESRDYRELSDYHHTPGDQVASDYQTKQVHNHHTSTPRDTTTTPAISVSSTSSIPTITNTTISTNTITTTYSTITTHITTTTNTTTATNTTTTISASTTSSYCYETPEVGVFTGDGYYICTGADRPGGDLYDFDADSEGHCIQTCDREQDMNSDCVGVVFQPSDNHCWLKNILEEQVADTLYYNAARGTQVTLPTETCSYIGDVNMEYNGCTFAVSCGYALSGDSLYDESSVASCDDCIESCAGSYGCAAMAYSYGTGRCYSYGDVASLVEDSSFASAVWNADTDC</sequence>
<dbReference type="Pfam" id="PF14295">
    <property type="entry name" value="PAN_4"/>
    <property type="match status" value="2"/>
</dbReference>